<protein>
    <submittedName>
        <fullName evidence="2">GNAT family N-acetyltransferase</fullName>
    </submittedName>
</protein>
<dbReference type="GO" id="GO:0016747">
    <property type="term" value="F:acyltransferase activity, transferring groups other than amino-acyl groups"/>
    <property type="evidence" value="ECO:0007669"/>
    <property type="project" value="InterPro"/>
</dbReference>
<feature type="domain" description="N-acetyltransferase" evidence="1">
    <location>
        <begin position="1"/>
        <end position="125"/>
    </location>
</feature>
<dbReference type="Gene3D" id="3.40.630.30">
    <property type="match status" value="1"/>
</dbReference>
<evidence type="ECO:0000259" key="1">
    <source>
        <dbReference type="PROSITE" id="PS51186"/>
    </source>
</evidence>
<proteinExistence type="predicted"/>
<sequence>MAGAVALAEDSHGQVVGIVHARFNLETYNNRFGELEGLPRPQCMLDKIAVLPTARRSGVGKLLMRETATEAQRYGCSHLALMVDWSTELRDRVEFFKACGLRSLVSGRDDDLFGADLETVLRSTA</sequence>
<reference evidence="2 3" key="1">
    <citation type="submission" date="2020-03" db="EMBL/GenBank/DDBJ databases">
        <title>Isolation and identification of active actinomycetes.</title>
        <authorList>
            <person name="Sun X."/>
        </authorList>
    </citation>
    <scope>NUCLEOTIDE SEQUENCE [LARGE SCALE GENOMIC DNA]</scope>
    <source>
        <strain evidence="2 3">NEAU-D13</strain>
    </source>
</reference>
<dbReference type="EMBL" id="JAAMPJ010000009">
    <property type="protein sequence ID" value="NGY63417.1"/>
    <property type="molecule type" value="Genomic_DNA"/>
</dbReference>
<dbReference type="Proteomes" id="UP000481360">
    <property type="component" value="Unassembled WGS sequence"/>
</dbReference>
<evidence type="ECO:0000313" key="2">
    <source>
        <dbReference type="EMBL" id="NGY63417.1"/>
    </source>
</evidence>
<dbReference type="CDD" id="cd04301">
    <property type="entry name" value="NAT_SF"/>
    <property type="match status" value="1"/>
</dbReference>
<dbReference type="SUPFAM" id="SSF55729">
    <property type="entry name" value="Acyl-CoA N-acyltransferases (Nat)"/>
    <property type="match status" value="1"/>
</dbReference>
<evidence type="ECO:0000313" key="3">
    <source>
        <dbReference type="Proteomes" id="UP000481360"/>
    </source>
</evidence>
<comment type="caution">
    <text evidence="2">The sequence shown here is derived from an EMBL/GenBank/DDBJ whole genome shotgun (WGS) entry which is preliminary data.</text>
</comment>
<keyword evidence="2" id="KW-0808">Transferase</keyword>
<dbReference type="RefSeq" id="WP_166051742.1">
    <property type="nucleotide sequence ID" value="NZ_JAAMPJ010000009.1"/>
</dbReference>
<dbReference type="InterPro" id="IPR000182">
    <property type="entry name" value="GNAT_dom"/>
</dbReference>
<dbReference type="AlphaFoldDB" id="A0A7C9W2I0"/>
<keyword evidence="3" id="KW-1185">Reference proteome</keyword>
<organism evidence="2 3">
    <name type="scientific">Lentzea alba</name>
    <dbReference type="NCBI Taxonomy" id="2714351"/>
    <lineage>
        <taxon>Bacteria</taxon>
        <taxon>Bacillati</taxon>
        <taxon>Actinomycetota</taxon>
        <taxon>Actinomycetes</taxon>
        <taxon>Pseudonocardiales</taxon>
        <taxon>Pseudonocardiaceae</taxon>
        <taxon>Lentzea</taxon>
    </lineage>
</organism>
<dbReference type="PROSITE" id="PS51186">
    <property type="entry name" value="GNAT"/>
    <property type="match status" value="1"/>
</dbReference>
<gene>
    <name evidence="2" type="ORF">G7043_31290</name>
</gene>
<name>A0A7C9W2I0_9PSEU</name>
<dbReference type="InterPro" id="IPR016181">
    <property type="entry name" value="Acyl_CoA_acyltransferase"/>
</dbReference>
<dbReference type="Pfam" id="PF00583">
    <property type="entry name" value="Acetyltransf_1"/>
    <property type="match status" value="1"/>
</dbReference>
<accession>A0A7C9W2I0</accession>